<proteinExistence type="predicted"/>
<name>A0ACC2V7I1_9TREE</name>
<comment type="caution">
    <text evidence="1">The sequence shown here is derived from an EMBL/GenBank/DDBJ whole genome shotgun (WGS) entry which is preliminary data.</text>
</comment>
<dbReference type="EMBL" id="JASBWT010000023">
    <property type="protein sequence ID" value="KAJ9095031.1"/>
    <property type="molecule type" value="Genomic_DNA"/>
</dbReference>
<evidence type="ECO:0000313" key="2">
    <source>
        <dbReference type="Proteomes" id="UP001227268"/>
    </source>
</evidence>
<protein>
    <submittedName>
        <fullName evidence="1">Uncharacterized protein</fullName>
    </submittedName>
</protein>
<sequence>MPSSKTLKLNTGAEIPTVGLGTWQSGPGEVTKAVEAALKAGYRHIDCAWAYGNENEVGEGIKASGVPRSEIFLVSKLWSTFHRNPEKGLQESLEKLGTDYLDLYLMHWPIPLNGENKSHPLVPTRENGARDLDEDWSYIQTWKAMEKLVDTGKVKAIGVSNCSKEYLEKLLKEAKITPAANQVELHVLNNELELVEFCQSKGIVVEAYSPLGSTGSPLMKDEKVLEIAKKNNVEPGTILLSYLVNRDIVVLPKSVSATRIASNLNTIDLSKEDIEALNQLGSGDKQKRYCNPPWGVDLKFKGWKVLSTAK</sequence>
<dbReference type="Proteomes" id="UP001227268">
    <property type="component" value="Unassembled WGS sequence"/>
</dbReference>
<keyword evidence="2" id="KW-1185">Reference proteome</keyword>
<reference evidence="1" key="1">
    <citation type="submission" date="2023-04" db="EMBL/GenBank/DDBJ databases">
        <title>Draft Genome sequencing of Naganishia species isolated from polar environments using Oxford Nanopore Technology.</title>
        <authorList>
            <person name="Leo P."/>
            <person name="Venkateswaran K."/>
        </authorList>
    </citation>
    <scope>NUCLEOTIDE SEQUENCE</scope>
    <source>
        <strain evidence="1">MNA-CCFEE 5423</strain>
    </source>
</reference>
<gene>
    <name evidence="1" type="ORF">QFC21_005824</name>
</gene>
<accession>A0ACC2V7I1</accession>
<evidence type="ECO:0000313" key="1">
    <source>
        <dbReference type="EMBL" id="KAJ9095031.1"/>
    </source>
</evidence>
<organism evidence="1 2">
    <name type="scientific">Naganishia friedmannii</name>
    <dbReference type="NCBI Taxonomy" id="89922"/>
    <lineage>
        <taxon>Eukaryota</taxon>
        <taxon>Fungi</taxon>
        <taxon>Dikarya</taxon>
        <taxon>Basidiomycota</taxon>
        <taxon>Agaricomycotina</taxon>
        <taxon>Tremellomycetes</taxon>
        <taxon>Filobasidiales</taxon>
        <taxon>Filobasidiaceae</taxon>
        <taxon>Naganishia</taxon>
    </lineage>
</organism>